<sequence length="305" mass="33809">MSDYVTHMLFADRTKNLFNATTGWDGPEFFENKVFMVEGVYNGVLGAIRTNFDGHKQVELFTTPLDDPDTEKRQAAEDFVIEMLGRSYIYKVYHNSAGGLPALGDLVKKEGNSELQCYASGLRELSPLCIITPGDLGTAFGTVPLPSVAEEFEEKGLAQLTKVYRQPPKKQCRSTIAGKHTPSTEPSSTSHYFQNNSRALPINKRSKGNPPQFRPQNPLLYKGWAGSAGPEGIRWSSPTQLLLWPYAVYLGESGRDPELSTWYGHAVSRAEADQAHITFLPLPRSASFSPPKSFGWRKSASSDRV</sequence>
<accession>A0ABY0GTA7</accession>
<feature type="region of interest" description="Disordered" evidence="1">
    <location>
        <begin position="286"/>
        <end position="305"/>
    </location>
</feature>
<proteinExistence type="predicted"/>
<comment type="caution">
    <text evidence="2">The sequence shown here is derived from an EMBL/GenBank/DDBJ whole genome shotgun (WGS) entry which is preliminary data.</text>
</comment>
<dbReference type="Proteomes" id="UP000294003">
    <property type="component" value="Unassembled WGS sequence"/>
</dbReference>
<feature type="compositionally biased region" description="Low complexity" evidence="1">
    <location>
        <begin position="181"/>
        <end position="190"/>
    </location>
</feature>
<reference evidence="2 3" key="1">
    <citation type="submission" date="2018-06" db="EMBL/GenBank/DDBJ databases">
        <title>Complete Genomes of Monosporascus.</title>
        <authorList>
            <person name="Robinson A.J."/>
            <person name="Natvig D.O."/>
        </authorList>
    </citation>
    <scope>NUCLEOTIDE SEQUENCE [LARGE SCALE GENOMIC DNA]</scope>
    <source>
        <strain evidence="2 3">CBS 609.92</strain>
    </source>
</reference>
<dbReference type="EMBL" id="QJNS01000519">
    <property type="protein sequence ID" value="RYO76952.1"/>
    <property type="molecule type" value="Genomic_DNA"/>
</dbReference>
<name>A0ABY0GTA7_9PEZI</name>
<feature type="region of interest" description="Disordered" evidence="1">
    <location>
        <begin position="171"/>
        <end position="195"/>
    </location>
</feature>
<evidence type="ECO:0000313" key="3">
    <source>
        <dbReference type="Proteomes" id="UP000294003"/>
    </source>
</evidence>
<evidence type="ECO:0000256" key="1">
    <source>
        <dbReference type="SAM" id="MobiDB-lite"/>
    </source>
</evidence>
<evidence type="ECO:0000313" key="2">
    <source>
        <dbReference type="EMBL" id="RYO76952.1"/>
    </source>
</evidence>
<keyword evidence="3" id="KW-1185">Reference proteome</keyword>
<organism evidence="2 3">
    <name type="scientific">Monosporascus cannonballus</name>
    <dbReference type="NCBI Taxonomy" id="155416"/>
    <lineage>
        <taxon>Eukaryota</taxon>
        <taxon>Fungi</taxon>
        <taxon>Dikarya</taxon>
        <taxon>Ascomycota</taxon>
        <taxon>Pezizomycotina</taxon>
        <taxon>Sordariomycetes</taxon>
        <taxon>Xylariomycetidae</taxon>
        <taxon>Xylariales</taxon>
        <taxon>Xylariales incertae sedis</taxon>
        <taxon>Monosporascus</taxon>
    </lineage>
</organism>
<protein>
    <submittedName>
        <fullName evidence="2">Uncharacterized protein</fullName>
    </submittedName>
</protein>
<gene>
    <name evidence="2" type="ORF">DL762_009582</name>
</gene>